<sequence length="305" mass="34618">MIFITILLKGRPKNGSFLCNRKILGKFLTIQQTTLKCRGQDQILLTMNNETSLNTRSQNKSALDEESFRESIASDERVRAAPIERPSKRCECDCHPLLPGQVSDMCTCKCDACNAMGTPRHRFNEVYEDWPDDPCTSTHVQPVHQRSPASHTQVPSLRNTSTQTETLECQSCGGSQVQRARHERVPWEEPERVQLVAPEESHAASTTYRTILQFRLVPPQTGPLFTAQKESPTNLRPVTRLYRVDRDGDDELEEYVERSPHHIRNPKGKRRSLISTSSEGSVVTCRRGTDRKDSWLVFKVVEGVS</sequence>
<evidence type="ECO:0000313" key="3">
    <source>
        <dbReference type="Proteomes" id="UP001153148"/>
    </source>
</evidence>
<protein>
    <submittedName>
        <fullName evidence="2">Uncharacterized protein</fullName>
    </submittedName>
</protein>
<name>A0ABN7P699_TIMPD</name>
<feature type="compositionally biased region" description="Polar residues" evidence="1">
    <location>
        <begin position="147"/>
        <end position="175"/>
    </location>
</feature>
<dbReference type="EMBL" id="CAJPIN010014017">
    <property type="protein sequence ID" value="CAG2060920.1"/>
    <property type="molecule type" value="Genomic_DNA"/>
</dbReference>
<gene>
    <name evidence="2" type="ORF">TPAB3V08_LOCUS7876</name>
</gene>
<dbReference type="Proteomes" id="UP001153148">
    <property type="component" value="Unassembled WGS sequence"/>
</dbReference>
<feature type="region of interest" description="Disordered" evidence="1">
    <location>
        <begin position="136"/>
        <end position="175"/>
    </location>
</feature>
<feature type="region of interest" description="Disordered" evidence="1">
    <location>
        <begin position="54"/>
        <end position="80"/>
    </location>
</feature>
<evidence type="ECO:0000313" key="2">
    <source>
        <dbReference type="EMBL" id="CAG2060920.1"/>
    </source>
</evidence>
<feature type="region of interest" description="Disordered" evidence="1">
    <location>
        <begin position="257"/>
        <end position="280"/>
    </location>
</feature>
<reference evidence="2" key="1">
    <citation type="submission" date="2021-03" db="EMBL/GenBank/DDBJ databases">
        <authorList>
            <person name="Tran Van P."/>
        </authorList>
    </citation>
    <scope>NUCLEOTIDE SEQUENCE</scope>
</reference>
<proteinExistence type="predicted"/>
<comment type="caution">
    <text evidence="2">The sequence shown here is derived from an EMBL/GenBank/DDBJ whole genome shotgun (WGS) entry which is preliminary data.</text>
</comment>
<feature type="compositionally biased region" description="Basic residues" evidence="1">
    <location>
        <begin position="261"/>
        <end position="272"/>
    </location>
</feature>
<accession>A0ABN7P699</accession>
<organism evidence="2 3">
    <name type="scientific">Timema podura</name>
    <name type="common">Walking stick</name>
    <dbReference type="NCBI Taxonomy" id="61482"/>
    <lineage>
        <taxon>Eukaryota</taxon>
        <taxon>Metazoa</taxon>
        <taxon>Ecdysozoa</taxon>
        <taxon>Arthropoda</taxon>
        <taxon>Hexapoda</taxon>
        <taxon>Insecta</taxon>
        <taxon>Pterygota</taxon>
        <taxon>Neoptera</taxon>
        <taxon>Polyneoptera</taxon>
        <taxon>Phasmatodea</taxon>
        <taxon>Timematodea</taxon>
        <taxon>Timematoidea</taxon>
        <taxon>Timematidae</taxon>
        <taxon>Timema</taxon>
    </lineage>
</organism>
<feature type="compositionally biased region" description="Basic and acidic residues" evidence="1">
    <location>
        <begin position="62"/>
        <end position="79"/>
    </location>
</feature>
<keyword evidence="3" id="KW-1185">Reference proteome</keyword>
<evidence type="ECO:0000256" key="1">
    <source>
        <dbReference type="SAM" id="MobiDB-lite"/>
    </source>
</evidence>